<dbReference type="Gene3D" id="1.10.10.60">
    <property type="entry name" value="Homeodomain-like"/>
    <property type="match status" value="1"/>
</dbReference>
<dbReference type="Pfam" id="PF02954">
    <property type="entry name" value="HTH_8"/>
    <property type="match status" value="1"/>
</dbReference>
<evidence type="ECO:0000313" key="10">
    <source>
        <dbReference type="Proteomes" id="UP001058120"/>
    </source>
</evidence>
<dbReference type="PROSITE" id="PS50113">
    <property type="entry name" value="PAC"/>
    <property type="match status" value="1"/>
</dbReference>
<dbReference type="InterPro" id="IPR027417">
    <property type="entry name" value="P-loop_NTPase"/>
</dbReference>
<dbReference type="EMBL" id="CP065938">
    <property type="protein sequence ID" value="UWX05440.1"/>
    <property type="molecule type" value="Genomic_DNA"/>
</dbReference>
<keyword evidence="6" id="KW-0175">Coiled coil</keyword>
<dbReference type="InterPro" id="IPR009057">
    <property type="entry name" value="Homeodomain-like_sf"/>
</dbReference>
<dbReference type="CDD" id="cd00009">
    <property type="entry name" value="AAA"/>
    <property type="match status" value="1"/>
</dbReference>
<gene>
    <name evidence="9" type="ORF">JBF11_08305</name>
</gene>
<evidence type="ECO:0000256" key="5">
    <source>
        <dbReference type="ARBA" id="ARBA00023163"/>
    </source>
</evidence>
<evidence type="ECO:0000313" key="9">
    <source>
        <dbReference type="EMBL" id="UWX05440.1"/>
    </source>
</evidence>
<dbReference type="InterPro" id="IPR003593">
    <property type="entry name" value="AAA+_ATPase"/>
</dbReference>
<feature type="domain" description="Sigma-54 factor interaction" evidence="7">
    <location>
        <begin position="167"/>
        <end position="390"/>
    </location>
</feature>
<dbReference type="PRINTS" id="PR01590">
    <property type="entry name" value="HTHFIS"/>
</dbReference>
<dbReference type="SUPFAM" id="SSF46689">
    <property type="entry name" value="Homeodomain-like"/>
    <property type="match status" value="1"/>
</dbReference>
<dbReference type="Pfam" id="PF08447">
    <property type="entry name" value="PAS_3"/>
    <property type="match status" value="1"/>
</dbReference>
<dbReference type="InterPro" id="IPR002197">
    <property type="entry name" value="HTH_Fis"/>
</dbReference>
<evidence type="ECO:0000256" key="6">
    <source>
        <dbReference type="SAM" id="Coils"/>
    </source>
</evidence>
<feature type="coiled-coil region" evidence="6">
    <location>
        <begin position="135"/>
        <end position="164"/>
    </location>
</feature>
<dbReference type="PANTHER" id="PTHR32071:SF81">
    <property type="entry name" value="PROPIONATE CATABOLISM OPERON REGULATORY PROTEIN"/>
    <property type="match status" value="1"/>
</dbReference>
<dbReference type="InterPro" id="IPR058031">
    <property type="entry name" value="AAA_lid_NorR"/>
</dbReference>
<dbReference type="InterPro" id="IPR035965">
    <property type="entry name" value="PAS-like_dom_sf"/>
</dbReference>
<protein>
    <submittedName>
        <fullName evidence="9">Sigma 54-interacting transcriptional regulator</fullName>
    </submittedName>
</protein>
<sequence>MVQYRDGNYFSEFEKNIFDILPGLAYYCKFIPSKTDNPYDYSLILEYASKGCMELVGISAAEFIKQNKNVLEHLMTEDDVKRTHNYSYDQVREHKSYEMKYRIKFASGLLKWVWDIGAGDYDKQGNIIGYKGVIMDISEEKFNELELQEENKQLKASIEQANGLGRIIGRSKAMQNVYELIMKASENDMNVIILGETGCGKDLVAKAIHEYSGKKGDYVPVNCGAIPEQLMESEFFGHTKGSFSGAYANKQGFIAAADNGTLFLDEIGEIPLNLQVKLLRTLENRTYTPLGSNTPKNSNFRLITATHRDLNQMVQEKNMRSDFFYRINVLEIHLPPLRERENDLFLLVENYFKRKNAKITLPLKVRLAMQNYHWPGNVRELHNFLDKYLFLGEDALKSLHFSEEDSFLMNLTANTLSFKEATEEFERQIIMKSLSQNQGNTAKCAECLDMNLRTLQRKIKQFGIK</sequence>
<reference evidence="9" key="1">
    <citation type="submission" date="2020-12" db="EMBL/GenBank/DDBJ databases">
        <title>Taurinivorans muris gen. nov., sp. nov., fundamental and realized metabolic niche of a ubiquitous sulfidogenic bacterium in the murine intestine.</title>
        <authorList>
            <person name="Ye H."/>
            <person name="Hanson B.T."/>
            <person name="Loy A."/>
        </authorList>
    </citation>
    <scope>NUCLEOTIDE SEQUENCE</scope>
    <source>
        <strain evidence="9">LT0009</strain>
    </source>
</reference>
<dbReference type="Gene3D" id="3.40.50.300">
    <property type="entry name" value="P-loop containing nucleotide triphosphate hydrolases"/>
    <property type="match status" value="1"/>
</dbReference>
<proteinExistence type="predicted"/>
<dbReference type="Gene3D" id="1.10.8.60">
    <property type="match status" value="1"/>
</dbReference>
<dbReference type="InterPro" id="IPR002078">
    <property type="entry name" value="Sigma_54_int"/>
</dbReference>
<dbReference type="SMART" id="SM00382">
    <property type="entry name" value="AAA"/>
    <property type="match status" value="1"/>
</dbReference>
<keyword evidence="10" id="KW-1185">Reference proteome</keyword>
<name>A0ABY5Y080_9BACT</name>
<keyword evidence="3" id="KW-0805">Transcription regulation</keyword>
<dbReference type="Gene3D" id="3.30.450.20">
    <property type="entry name" value="PAS domain"/>
    <property type="match status" value="1"/>
</dbReference>
<keyword evidence="2" id="KW-0067">ATP-binding</keyword>
<dbReference type="Pfam" id="PF00158">
    <property type="entry name" value="Sigma54_activat"/>
    <property type="match status" value="1"/>
</dbReference>
<dbReference type="RefSeq" id="WP_334315017.1">
    <property type="nucleotide sequence ID" value="NZ_CP065938.1"/>
</dbReference>
<keyword evidence="5" id="KW-0804">Transcription</keyword>
<dbReference type="PROSITE" id="PS00676">
    <property type="entry name" value="SIGMA54_INTERACT_2"/>
    <property type="match status" value="1"/>
</dbReference>
<evidence type="ECO:0000256" key="3">
    <source>
        <dbReference type="ARBA" id="ARBA00023015"/>
    </source>
</evidence>
<dbReference type="PROSITE" id="PS00688">
    <property type="entry name" value="SIGMA54_INTERACT_3"/>
    <property type="match status" value="1"/>
</dbReference>
<dbReference type="InterPro" id="IPR000014">
    <property type="entry name" value="PAS"/>
</dbReference>
<evidence type="ECO:0000259" key="7">
    <source>
        <dbReference type="PROSITE" id="PS50045"/>
    </source>
</evidence>
<dbReference type="PANTHER" id="PTHR32071">
    <property type="entry name" value="TRANSCRIPTIONAL REGULATORY PROTEIN"/>
    <property type="match status" value="1"/>
</dbReference>
<dbReference type="PROSITE" id="PS50045">
    <property type="entry name" value="SIGMA54_INTERACT_4"/>
    <property type="match status" value="1"/>
</dbReference>
<dbReference type="SUPFAM" id="SSF52540">
    <property type="entry name" value="P-loop containing nucleoside triphosphate hydrolases"/>
    <property type="match status" value="1"/>
</dbReference>
<evidence type="ECO:0000256" key="4">
    <source>
        <dbReference type="ARBA" id="ARBA00023125"/>
    </source>
</evidence>
<evidence type="ECO:0000256" key="2">
    <source>
        <dbReference type="ARBA" id="ARBA00022840"/>
    </source>
</evidence>
<evidence type="ECO:0000259" key="8">
    <source>
        <dbReference type="PROSITE" id="PS50113"/>
    </source>
</evidence>
<dbReference type="InterPro" id="IPR000700">
    <property type="entry name" value="PAS-assoc_C"/>
</dbReference>
<dbReference type="InterPro" id="IPR025943">
    <property type="entry name" value="Sigma_54_int_dom_ATP-bd_2"/>
</dbReference>
<evidence type="ECO:0000256" key="1">
    <source>
        <dbReference type="ARBA" id="ARBA00022741"/>
    </source>
</evidence>
<dbReference type="InterPro" id="IPR025944">
    <property type="entry name" value="Sigma_54_int_dom_CS"/>
</dbReference>
<accession>A0ABY5Y080</accession>
<organism evidence="9 10">
    <name type="scientific">Taurinivorans muris</name>
    <dbReference type="NCBI Taxonomy" id="2787751"/>
    <lineage>
        <taxon>Bacteria</taxon>
        <taxon>Pseudomonadati</taxon>
        <taxon>Thermodesulfobacteriota</taxon>
        <taxon>Desulfovibrionia</taxon>
        <taxon>Desulfovibrionales</taxon>
        <taxon>Desulfovibrionaceae</taxon>
        <taxon>Taurinivorans</taxon>
    </lineage>
</organism>
<dbReference type="InterPro" id="IPR013655">
    <property type="entry name" value="PAS_fold_3"/>
</dbReference>
<keyword evidence="4" id="KW-0238">DNA-binding</keyword>
<dbReference type="Proteomes" id="UP001058120">
    <property type="component" value="Chromosome"/>
</dbReference>
<feature type="domain" description="PAC" evidence="8">
    <location>
        <begin position="97"/>
        <end position="149"/>
    </location>
</feature>
<dbReference type="SUPFAM" id="SSF55785">
    <property type="entry name" value="PYP-like sensor domain (PAS domain)"/>
    <property type="match status" value="1"/>
</dbReference>
<dbReference type="NCBIfam" id="TIGR00229">
    <property type="entry name" value="sensory_box"/>
    <property type="match status" value="1"/>
</dbReference>
<keyword evidence="1" id="KW-0547">Nucleotide-binding</keyword>
<dbReference type="Pfam" id="PF25601">
    <property type="entry name" value="AAA_lid_14"/>
    <property type="match status" value="1"/>
</dbReference>